<dbReference type="AlphaFoldDB" id="A0A914ZLF0"/>
<accession>A0A914ZLF0</accession>
<sequence>SVVQVRCHITGSKKKRIKADAVFSQHLNIYTTEGAIFGISDNFEQINANKRYYIGYSKCLKFIYKAKEANKRLATQSSTTNADRIHKPNEKYYRYSRILEIVTASFNAIQLYSLTLTFSASEVSD</sequence>
<keyword evidence="1" id="KW-1185">Reference proteome</keyword>
<evidence type="ECO:0000313" key="1">
    <source>
        <dbReference type="Proteomes" id="UP000887569"/>
    </source>
</evidence>
<dbReference type="Proteomes" id="UP000887569">
    <property type="component" value="Unplaced"/>
</dbReference>
<reference evidence="2" key="1">
    <citation type="submission" date="2022-11" db="UniProtKB">
        <authorList>
            <consortium name="WormBaseParasite"/>
        </authorList>
    </citation>
    <scope>IDENTIFICATION</scope>
</reference>
<protein>
    <submittedName>
        <fullName evidence="2">Uncharacterized protein</fullName>
    </submittedName>
</protein>
<proteinExistence type="predicted"/>
<organism evidence="1 2">
    <name type="scientific">Parascaris univalens</name>
    <name type="common">Nematode worm</name>
    <dbReference type="NCBI Taxonomy" id="6257"/>
    <lineage>
        <taxon>Eukaryota</taxon>
        <taxon>Metazoa</taxon>
        <taxon>Ecdysozoa</taxon>
        <taxon>Nematoda</taxon>
        <taxon>Chromadorea</taxon>
        <taxon>Rhabditida</taxon>
        <taxon>Spirurina</taxon>
        <taxon>Ascaridomorpha</taxon>
        <taxon>Ascaridoidea</taxon>
        <taxon>Ascarididae</taxon>
        <taxon>Parascaris</taxon>
    </lineage>
</organism>
<name>A0A914ZLF0_PARUN</name>
<evidence type="ECO:0000313" key="2">
    <source>
        <dbReference type="WBParaSite" id="PgB07_g063_t01"/>
    </source>
</evidence>
<dbReference type="WBParaSite" id="PgB07_g063_t01">
    <property type="protein sequence ID" value="PgB07_g063_t01"/>
    <property type="gene ID" value="PgB07_g063"/>
</dbReference>